<accession>A0A1V3SYM0</accession>
<sequence length="72" mass="7831">MGPETGENKKSLFPEKIAKEKGEKIGNVIWVSPVPPVIPEGISFPVQRTGVFRGKDRGYIGAENEDAGGFWS</sequence>
<dbReference type="EMBL" id="MPOJ01000002">
    <property type="protein sequence ID" value="OOH75185.1"/>
    <property type="molecule type" value="Genomic_DNA"/>
</dbReference>
<dbReference type="AlphaFoldDB" id="A0A1V3SYM0"/>
<reference evidence="1 2" key="1">
    <citation type="submission" date="2016-11" db="EMBL/GenBank/DDBJ databases">
        <title>Comparative genomics of co-occurring bacteria in distinct bioleaching systems unravels niche-specific adaptation.</title>
        <authorList>
            <person name="Zhang X."/>
            <person name="Liu X."/>
            <person name="Yin H."/>
        </authorList>
    </citation>
    <scope>NUCLEOTIDE SEQUENCE [LARGE SCALE GENOMIC DNA]</scope>
    <source>
        <strain evidence="1 2">DX</strain>
    </source>
</reference>
<gene>
    <name evidence="1" type="ORF">BOX24_01285</name>
</gene>
<evidence type="ECO:0000313" key="1">
    <source>
        <dbReference type="EMBL" id="OOH75185.1"/>
    </source>
</evidence>
<dbReference type="Proteomes" id="UP000188586">
    <property type="component" value="Unassembled WGS sequence"/>
</dbReference>
<evidence type="ECO:0000313" key="2">
    <source>
        <dbReference type="Proteomes" id="UP000188586"/>
    </source>
</evidence>
<protein>
    <submittedName>
        <fullName evidence="1">Uncharacterized protein</fullName>
    </submittedName>
</protein>
<name>A0A1V3SYM0_9BACT</name>
<proteinExistence type="predicted"/>
<comment type="caution">
    <text evidence="1">The sequence shown here is derived from an EMBL/GenBank/DDBJ whole genome shotgun (WGS) entry which is preliminary data.</text>
</comment>
<organism evidence="1 2">
    <name type="scientific">Leptospirillum ferriphilum</name>
    <dbReference type="NCBI Taxonomy" id="178606"/>
    <lineage>
        <taxon>Bacteria</taxon>
        <taxon>Pseudomonadati</taxon>
        <taxon>Nitrospirota</taxon>
        <taxon>Nitrospiria</taxon>
        <taxon>Nitrospirales</taxon>
        <taxon>Nitrospiraceae</taxon>
        <taxon>Leptospirillum</taxon>
    </lineage>
</organism>